<dbReference type="PANTHER" id="PTHR47508">
    <property type="entry name" value="SAM DOMAIN-CONTAINING PROTEIN-RELATED"/>
    <property type="match status" value="1"/>
</dbReference>
<feature type="region of interest" description="Disordered" evidence="1">
    <location>
        <begin position="848"/>
        <end position="897"/>
    </location>
</feature>
<feature type="compositionally biased region" description="Low complexity" evidence="1">
    <location>
        <begin position="387"/>
        <end position="401"/>
    </location>
</feature>
<name>A0AAD9NI26_RIDPI</name>
<reference evidence="3" key="1">
    <citation type="journal article" date="2023" name="Mol. Biol. Evol.">
        <title>Third-Generation Sequencing Reveals the Adaptive Role of the Epigenome in Three Deep-Sea Polychaetes.</title>
        <authorList>
            <person name="Perez M."/>
            <person name="Aroh O."/>
            <person name="Sun Y."/>
            <person name="Lan Y."/>
            <person name="Juniper S.K."/>
            <person name="Young C.R."/>
            <person name="Angers B."/>
            <person name="Qian P.Y."/>
        </authorList>
    </citation>
    <scope>NUCLEOTIDE SEQUENCE</scope>
    <source>
        <strain evidence="3">R07B-5</strain>
    </source>
</reference>
<dbReference type="Pfam" id="PF13676">
    <property type="entry name" value="TIR_2"/>
    <property type="match status" value="1"/>
</dbReference>
<accession>A0AAD9NI26</accession>
<sequence length="897" mass="99950">MLDEPSVINEYNKWYLSVLCSLQIKRSSVYCPTGSPEKLQLFGVNLASETFTQDVSKDLHLGVIRGRHTCMLTQLRRDLTETVPDLPETFTFLTADGRNITQAQEKELTVSDLAGNDDGVVRIIKHHGKPRVGVCTEDGTAIGFLYIEKVCSLQQLREELQAQLGLSFNMKYAHLFIDRNGWPVMTNQEKELCVMDLLNNNASVLVCQHTAEKHTVCLKDVDSTNSVGKLRILISYVRQEAVNFAVELKKMLTECGYSVFLDVHDIKAGSDWQDVLNDAVTKCHIFVPLVTEKYGKTEWTNRELKLADCLKKQILPVNFLDEWPPDSLAIQFATKHFIEGRPARDNISNSSHTDSDVESSCVQTNAVEDVSRQLSEIISSQSLHGFSSTSPPSKSSPAISSIGYQPNSQDVTARQLIVLSFHPHQTKAGKSLQGTLKEEGYNIWCSCSLDSDMDGYDYSDSPLFENCDVHTPLSDSGRCFSQSSSQEPDIGSPVAKNAEFRENADKADLVIFILSEEFAKSKTSRQQVYYCEKRKTMLPVRAGDFCMPSWMSVLIGTNEFLDCQSGNHGDVLCDMVKKALDPSEKDNTTEKIIADSTKKLRSVLPKQLGIYISGSTSFYSKLSKPICVAIGKQLAEMRDIHVGTGGFYGVGETVAHSFHEEREREREREPRDTPPSLWHVLPYTKKGSSRQARQNRDGSFKKLDYGRTVYTGKSIRERETVVAKVFDICILLEGGPRAAHEAQEFMWNEHVVIPVKCTGGAAGGKFDVPEEIFKVPPGVSEHDWAILKEKKPSPDELARSVVRIIEGVGRQLKEDLSTEKESAYSPETCLRTSAANVVSDPMVANDNFDALPSTPRPNKLSLSIHGHDDVSRSPRKRKTSVAGKSPKSPKIFKGKKL</sequence>
<dbReference type="EMBL" id="JAODUO010001131">
    <property type="protein sequence ID" value="KAK2170845.1"/>
    <property type="molecule type" value="Genomic_DNA"/>
</dbReference>
<dbReference type="Gene3D" id="3.40.50.450">
    <property type="match status" value="1"/>
</dbReference>
<dbReference type="InterPro" id="IPR035897">
    <property type="entry name" value="Toll_tir_struct_dom_sf"/>
</dbReference>
<dbReference type="Proteomes" id="UP001209878">
    <property type="component" value="Unassembled WGS sequence"/>
</dbReference>
<comment type="caution">
    <text evidence="3">The sequence shown here is derived from an EMBL/GenBank/DDBJ whole genome shotgun (WGS) entry which is preliminary data.</text>
</comment>
<gene>
    <name evidence="3" type="ORF">NP493_1132g00017</name>
</gene>
<feature type="region of interest" description="Disordered" evidence="1">
    <location>
        <begin position="658"/>
        <end position="697"/>
    </location>
</feature>
<dbReference type="Gene3D" id="3.40.50.10140">
    <property type="entry name" value="Toll/interleukin-1 receptor homology (TIR) domain"/>
    <property type="match status" value="1"/>
</dbReference>
<dbReference type="PROSITE" id="PS50104">
    <property type="entry name" value="TIR"/>
    <property type="match status" value="1"/>
</dbReference>
<feature type="compositionally biased region" description="Basic and acidic residues" evidence="1">
    <location>
        <begin position="658"/>
        <end position="672"/>
    </location>
</feature>
<evidence type="ECO:0000313" key="4">
    <source>
        <dbReference type="Proteomes" id="UP001209878"/>
    </source>
</evidence>
<proteinExistence type="predicted"/>
<dbReference type="SUPFAM" id="SSF52200">
    <property type="entry name" value="Toll/Interleukin receptor TIR domain"/>
    <property type="match status" value="1"/>
</dbReference>
<organism evidence="3 4">
    <name type="scientific">Ridgeia piscesae</name>
    <name type="common">Tubeworm</name>
    <dbReference type="NCBI Taxonomy" id="27915"/>
    <lineage>
        <taxon>Eukaryota</taxon>
        <taxon>Metazoa</taxon>
        <taxon>Spiralia</taxon>
        <taxon>Lophotrochozoa</taxon>
        <taxon>Annelida</taxon>
        <taxon>Polychaeta</taxon>
        <taxon>Sedentaria</taxon>
        <taxon>Canalipalpata</taxon>
        <taxon>Sabellida</taxon>
        <taxon>Siboglinidae</taxon>
        <taxon>Ridgeia</taxon>
    </lineage>
</organism>
<protein>
    <recommendedName>
        <fullName evidence="2">TIR domain-containing protein</fullName>
    </recommendedName>
</protein>
<evidence type="ECO:0000259" key="2">
    <source>
        <dbReference type="PROSITE" id="PS50104"/>
    </source>
</evidence>
<dbReference type="PANTHER" id="PTHR47508:SF3">
    <property type="entry name" value="TIR DOMAIN-CONTAINING PROTEIN"/>
    <property type="match status" value="1"/>
</dbReference>
<evidence type="ECO:0000256" key="1">
    <source>
        <dbReference type="SAM" id="MobiDB-lite"/>
    </source>
</evidence>
<evidence type="ECO:0000313" key="3">
    <source>
        <dbReference type="EMBL" id="KAK2170845.1"/>
    </source>
</evidence>
<dbReference type="GO" id="GO:0007165">
    <property type="term" value="P:signal transduction"/>
    <property type="evidence" value="ECO:0007669"/>
    <property type="project" value="InterPro"/>
</dbReference>
<dbReference type="AlphaFoldDB" id="A0AAD9NI26"/>
<keyword evidence="4" id="KW-1185">Reference proteome</keyword>
<dbReference type="InterPro" id="IPR000157">
    <property type="entry name" value="TIR_dom"/>
</dbReference>
<feature type="domain" description="TIR" evidence="2">
    <location>
        <begin position="228"/>
        <end position="378"/>
    </location>
</feature>
<feature type="region of interest" description="Disordered" evidence="1">
    <location>
        <begin position="382"/>
        <end position="405"/>
    </location>
</feature>